<dbReference type="RefSeq" id="WP_183569300.1">
    <property type="nucleotide sequence ID" value="NZ_CBCSLB010000002.1"/>
</dbReference>
<dbReference type="EMBL" id="JACHXW010000020">
    <property type="protein sequence ID" value="MBB3155013.1"/>
    <property type="molecule type" value="Genomic_DNA"/>
</dbReference>
<dbReference type="AlphaFoldDB" id="A0A7W5CC68"/>
<protein>
    <submittedName>
        <fullName evidence="1">Uncharacterized protein</fullName>
    </submittedName>
</protein>
<sequence length="70" mass="8076">MSAYEQYAEEKRKIDAYLNQQYVIAGVREGLSGDWLELKHPEGDQVSLLVETADARKYFVNMLLKQARPT</sequence>
<dbReference type="Proteomes" id="UP000518605">
    <property type="component" value="Unassembled WGS sequence"/>
</dbReference>
<evidence type="ECO:0000313" key="2">
    <source>
        <dbReference type="Proteomes" id="UP000518605"/>
    </source>
</evidence>
<proteinExistence type="predicted"/>
<evidence type="ECO:0000313" key="1">
    <source>
        <dbReference type="EMBL" id="MBB3155013.1"/>
    </source>
</evidence>
<gene>
    <name evidence="1" type="ORF">FHS16_005112</name>
</gene>
<accession>A0A7W5CC68</accession>
<name>A0A7W5CC68_9BACL</name>
<reference evidence="1 2" key="1">
    <citation type="submission" date="2020-08" db="EMBL/GenBank/DDBJ databases">
        <title>Genomic Encyclopedia of Type Strains, Phase III (KMG-III): the genomes of soil and plant-associated and newly described type strains.</title>
        <authorList>
            <person name="Whitman W."/>
        </authorList>
    </citation>
    <scope>NUCLEOTIDE SEQUENCE [LARGE SCALE GENOMIC DNA]</scope>
    <source>
        <strain evidence="1 2">CECT 8234</strain>
    </source>
</reference>
<keyword evidence="2" id="KW-1185">Reference proteome</keyword>
<organism evidence="1 2">
    <name type="scientific">Paenibacillus endophyticus</name>
    <dbReference type="NCBI Taxonomy" id="1294268"/>
    <lineage>
        <taxon>Bacteria</taxon>
        <taxon>Bacillati</taxon>
        <taxon>Bacillota</taxon>
        <taxon>Bacilli</taxon>
        <taxon>Bacillales</taxon>
        <taxon>Paenibacillaceae</taxon>
        <taxon>Paenibacillus</taxon>
    </lineage>
</organism>
<comment type="caution">
    <text evidence="1">The sequence shown here is derived from an EMBL/GenBank/DDBJ whole genome shotgun (WGS) entry which is preliminary data.</text>
</comment>